<name>A0A1K1Y253_9GAMM</name>
<keyword evidence="2" id="KW-1185">Reference proteome</keyword>
<sequence length="86" mass="9657">MKTATFPSLRVEPELRQDAEKLLEAGESLSQFIETALRSQIALRKANAEFLARGLASRDKARQTGRYIQAEDVLKKLNAKLEARKA</sequence>
<dbReference type="STRING" id="1122209.SAMN02745752_02080"/>
<protein>
    <recommendedName>
        <fullName evidence="3">Prevent-host-death protein</fullName>
    </recommendedName>
</protein>
<reference evidence="1 2" key="1">
    <citation type="submission" date="2016-11" db="EMBL/GenBank/DDBJ databases">
        <authorList>
            <person name="Jaros S."/>
            <person name="Januszkiewicz K."/>
            <person name="Wedrychowicz H."/>
        </authorList>
    </citation>
    <scope>NUCLEOTIDE SEQUENCE [LARGE SCALE GENOMIC DNA]</scope>
    <source>
        <strain evidence="1 2">DSM 21637</strain>
    </source>
</reference>
<evidence type="ECO:0008006" key="3">
    <source>
        <dbReference type="Google" id="ProtNLM"/>
    </source>
</evidence>
<dbReference type="EMBL" id="FPJW01000007">
    <property type="protein sequence ID" value="SFX55975.1"/>
    <property type="molecule type" value="Genomic_DNA"/>
</dbReference>
<dbReference type="RefSeq" id="WP_072326482.1">
    <property type="nucleotide sequence ID" value="NZ_FPJW01000007.1"/>
</dbReference>
<gene>
    <name evidence="1" type="ORF">SAMN02745752_02080</name>
</gene>
<dbReference type="Proteomes" id="UP000182350">
    <property type="component" value="Unassembled WGS sequence"/>
</dbReference>
<dbReference type="AlphaFoldDB" id="A0A1K1Y253"/>
<evidence type="ECO:0000313" key="1">
    <source>
        <dbReference type="EMBL" id="SFX55975.1"/>
    </source>
</evidence>
<dbReference type="NCBIfam" id="NF041551">
    <property type="entry name" value="YlcI_YnfO_N"/>
    <property type="match status" value="1"/>
</dbReference>
<dbReference type="OrthoDB" id="8400336at2"/>
<evidence type="ECO:0000313" key="2">
    <source>
        <dbReference type="Proteomes" id="UP000182350"/>
    </source>
</evidence>
<proteinExistence type="predicted"/>
<accession>A0A1K1Y253</accession>
<organism evidence="1 2">
    <name type="scientific">Marinospirillum alkaliphilum DSM 21637</name>
    <dbReference type="NCBI Taxonomy" id="1122209"/>
    <lineage>
        <taxon>Bacteria</taxon>
        <taxon>Pseudomonadati</taxon>
        <taxon>Pseudomonadota</taxon>
        <taxon>Gammaproteobacteria</taxon>
        <taxon>Oceanospirillales</taxon>
        <taxon>Oceanospirillaceae</taxon>
        <taxon>Marinospirillum</taxon>
    </lineage>
</organism>